<dbReference type="PANTHER" id="PTHR43316">
    <property type="entry name" value="HYDROLASE, HALOACID DELAHOGENASE-RELATED"/>
    <property type="match status" value="1"/>
</dbReference>
<dbReference type="AlphaFoldDB" id="A0AAN4Q5Z1"/>
<dbReference type="SUPFAM" id="SSF56784">
    <property type="entry name" value="HAD-like"/>
    <property type="match status" value="1"/>
</dbReference>
<dbReference type="PRINTS" id="PR00413">
    <property type="entry name" value="HADHALOGNASE"/>
</dbReference>
<reference evidence="2 3" key="1">
    <citation type="submission" date="2018-04" db="EMBL/GenBank/DDBJ databases">
        <title>Draft genome sequence of Pseudomonas syringae pv. actinidiae biovar 3 strains isolated from kiwifruit in Kagawa prefecture.</title>
        <authorList>
            <person name="Tabuchi M."/>
            <person name="Saito M."/>
            <person name="Fujiwara S."/>
            <person name="Sasa N."/>
            <person name="Akimitsu K."/>
            <person name="Gomi K."/>
            <person name="Konishi-Sugita S."/>
            <person name="Hamano K."/>
            <person name="Kataoka I."/>
        </authorList>
    </citation>
    <scope>NUCLEOTIDE SEQUENCE [LARGE SCALE GENOMIC DNA]</scope>
    <source>
        <strain evidence="2 3">MAFF212211</strain>
    </source>
</reference>
<evidence type="ECO:0000313" key="2">
    <source>
        <dbReference type="EMBL" id="GBH17515.1"/>
    </source>
</evidence>
<name>A0AAN4Q5Z1_PSESF</name>
<dbReference type="EMBL" id="BGKA01000112">
    <property type="protein sequence ID" value="GBH17515.1"/>
    <property type="molecule type" value="Genomic_DNA"/>
</dbReference>
<dbReference type="Pfam" id="PF00702">
    <property type="entry name" value="Hydrolase"/>
    <property type="match status" value="1"/>
</dbReference>
<dbReference type="InterPro" id="IPR023214">
    <property type="entry name" value="HAD_sf"/>
</dbReference>
<dbReference type="InterPro" id="IPR006439">
    <property type="entry name" value="HAD-SF_hydro_IA"/>
</dbReference>
<accession>A0AAN4Q5Z1</accession>
<dbReference type="Gene3D" id="3.40.50.1000">
    <property type="entry name" value="HAD superfamily/HAD-like"/>
    <property type="match status" value="1"/>
</dbReference>
<organism evidence="2 3">
    <name type="scientific">Pseudomonas syringae pv. actinidiae</name>
    <dbReference type="NCBI Taxonomy" id="103796"/>
    <lineage>
        <taxon>Bacteria</taxon>
        <taxon>Pseudomonadati</taxon>
        <taxon>Pseudomonadota</taxon>
        <taxon>Gammaproteobacteria</taxon>
        <taxon>Pseudomonadales</taxon>
        <taxon>Pseudomonadaceae</taxon>
        <taxon>Pseudomonas</taxon>
        <taxon>Pseudomonas syringae</taxon>
    </lineage>
</organism>
<dbReference type="InterPro" id="IPR051540">
    <property type="entry name" value="S-2-haloacid_dehalogenase"/>
</dbReference>
<dbReference type="InterPro" id="IPR036412">
    <property type="entry name" value="HAD-like_sf"/>
</dbReference>
<dbReference type="PANTHER" id="PTHR43316:SF3">
    <property type="entry name" value="HALOACID DEHALOGENASE, TYPE II (AFU_ORTHOLOGUE AFUA_2G07750)-RELATED"/>
    <property type="match status" value="1"/>
</dbReference>
<dbReference type="GO" id="GO:0016787">
    <property type="term" value="F:hydrolase activity"/>
    <property type="evidence" value="ECO:0007669"/>
    <property type="project" value="UniProtKB-KW"/>
</dbReference>
<sequence length="233" mass="25170">MMSVQESQAVRTKEVPPMITAVVFDAFGTVLELRSKLHPFRQLLKDGIAHGRTPSPDDVRVLMSNPWSLEEAASQLGISISPTRLKALQGDLEREIASISPFEDGVEAVAMLRADGVRVGICSNLCEPYGAAVLKAFPDLNAYALSYQVGAMKPDAVIYQSICSALGVTPGEIFGERSSQIAMVGDSIKCDRDGPRAVGMLGFHLDRAGREGVRNLVQFAHLVIESRRESAIS</sequence>
<dbReference type="Proteomes" id="UP000248291">
    <property type="component" value="Unassembled WGS sequence"/>
</dbReference>
<protein>
    <submittedName>
        <fullName evidence="2">FMN phosphatase YigB</fullName>
    </submittedName>
</protein>
<gene>
    <name evidence="2" type="ORF">KPSA3_03484</name>
</gene>
<evidence type="ECO:0000256" key="1">
    <source>
        <dbReference type="ARBA" id="ARBA00022801"/>
    </source>
</evidence>
<comment type="caution">
    <text evidence="2">The sequence shown here is derived from an EMBL/GenBank/DDBJ whole genome shotgun (WGS) entry which is preliminary data.</text>
</comment>
<proteinExistence type="predicted"/>
<evidence type="ECO:0000313" key="3">
    <source>
        <dbReference type="Proteomes" id="UP000248291"/>
    </source>
</evidence>
<keyword evidence="1" id="KW-0378">Hydrolase</keyword>